<gene>
    <name evidence="2" type="ORF">F0U60_19725</name>
</gene>
<sequence length="189" mass="20238">MTMTPVPPEMKRLVPFEMALREVGMRYPEVTEDFPWGHRTLKVKGKAFVFMGVSAEGFFMSVKLPQSNGAALMLPFAQPTGYGLGKSGWVSVNFGARDTPPVELLSKWLDESYRAVAPKKLVAQLSGEAGETTAAPAKARSAPARKPATAAAKKTAAKKPAAKKPAAKKAAPQKKAAKKTVASKQLLRT</sequence>
<proteinExistence type="predicted"/>
<feature type="compositionally biased region" description="Low complexity" evidence="1">
    <location>
        <begin position="132"/>
        <end position="154"/>
    </location>
</feature>
<evidence type="ECO:0000313" key="3">
    <source>
        <dbReference type="Proteomes" id="UP001611383"/>
    </source>
</evidence>
<feature type="compositionally biased region" description="Basic residues" evidence="1">
    <location>
        <begin position="155"/>
        <end position="178"/>
    </location>
</feature>
<organism evidence="2 3">
    <name type="scientific">Archangium minus</name>
    <dbReference type="NCBI Taxonomy" id="83450"/>
    <lineage>
        <taxon>Bacteria</taxon>
        <taxon>Pseudomonadati</taxon>
        <taxon>Myxococcota</taxon>
        <taxon>Myxococcia</taxon>
        <taxon>Myxococcales</taxon>
        <taxon>Cystobacterineae</taxon>
        <taxon>Archangiaceae</taxon>
        <taxon>Archangium</taxon>
    </lineage>
</organism>
<accession>A0ABY9WS63</accession>
<reference evidence="2 3" key="1">
    <citation type="submission" date="2019-08" db="EMBL/GenBank/DDBJ databases">
        <title>Archangium and Cystobacter genomes.</title>
        <authorList>
            <person name="Chen I.-C.K."/>
            <person name="Wielgoss S."/>
        </authorList>
    </citation>
    <scope>NUCLEOTIDE SEQUENCE [LARGE SCALE GENOMIC DNA]</scope>
    <source>
        <strain evidence="2 3">Cbm 6</strain>
    </source>
</reference>
<keyword evidence="3" id="KW-1185">Reference proteome</keyword>
<dbReference type="GO" id="GO:0003677">
    <property type="term" value="F:DNA binding"/>
    <property type="evidence" value="ECO:0007669"/>
    <property type="project" value="UniProtKB-KW"/>
</dbReference>
<dbReference type="InterPro" id="IPR038056">
    <property type="entry name" value="YjbR-like_sf"/>
</dbReference>
<name>A0ABY9WS63_9BACT</name>
<feature type="region of interest" description="Disordered" evidence="1">
    <location>
        <begin position="127"/>
        <end position="189"/>
    </location>
</feature>
<dbReference type="EMBL" id="CP043494">
    <property type="protein sequence ID" value="WNG46093.1"/>
    <property type="molecule type" value="Genomic_DNA"/>
</dbReference>
<dbReference type="RefSeq" id="WP_395822200.1">
    <property type="nucleotide sequence ID" value="NZ_CP043494.1"/>
</dbReference>
<evidence type="ECO:0000256" key="1">
    <source>
        <dbReference type="SAM" id="MobiDB-lite"/>
    </source>
</evidence>
<keyword evidence="2" id="KW-0238">DNA-binding</keyword>
<dbReference type="Proteomes" id="UP001611383">
    <property type="component" value="Chromosome"/>
</dbReference>
<dbReference type="Pfam" id="PF04237">
    <property type="entry name" value="YjbR"/>
    <property type="match status" value="1"/>
</dbReference>
<dbReference type="InterPro" id="IPR058532">
    <property type="entry name" value="YjbR/MT2646/Rv2570-like"/>
</dbReference>
<dbReference type="SUPFAM" id="SSF142906">
    <property type="entry name" value="YjbR-like"/>
    <property type="match status" value="1"/>
</dbReference>
<dbReference type="Gene3D" id="3.90.1150.30">
    <property type="match status" value="1"/>
</dbReference>
<protein>
    <submittedName>
        <fullName evidence="2">MmcQ/YjbR family DNA-binding protein</fullName>
    </submittedName>
</protein>
<evidence type="ECO:0000313" key="2">
    <source>
        <dbReference type="EMBL" id="WNG46093.1"/>
    </source>
</evidence>